<dbReference type="PANTHER" id="PTHR45655:SF13">
    <property type="entry name" value="SOLUBLE GUANYLATE CYCLASE GCY-32-RELATED"/>
    <property type="match status" value="1"/>
</dbReference>
<evidence type="ECO:0000313" key="2">
    <source>
        <dbReference type="EMBL" id="SIT18955.1"/>
    </source>
</evidence>
<protein>
    <submittedName>
        <fullName evidence="2">Predicted hydrocarbon binding protein, contains 4VR domain</fullName>
    </submittedName>
</protein>
<name>A0A1N7Q7X9_9GAMM</name>
<accession>A0A1N7Q7X9</accession>
<dbReference type="SUPFAM" id="SSF111126">
    <property type="entry name" value="Ligand-binding domain in the NO signalling and Golgi transport"/>
    <property type="match status" value="1"/>
</dbReference>
<dbReference type="AlphaFoldDB" id="A0A1N7Q7X9"/>
<evidence type="ECO:0000259" key="1">
    <source>
        <dbReference type="SMART" id="SM00989"/>
    </source>
</evidence>
<dbReference type="STRING" id="484498.SAMN05421686_11528"/>
<dbReference type="SMART" id="SM00989">
    <property type="entry name" value="V4R"/>
    <property type="match status" value="1"/>
</dbReference>
<reference evidence="3" key="1">
    <citation type="submission" date="2017-01" db="EMBL/GenBank/DDBJ databases">
        <authorList>
            <person name="Varghese N."/>
            <person name="Submissions S."/>
        </authorList>
    </citation>
    <scope>NUCLEOTIDE SEQUENCE [LARGE SCALE GENOMIC DNA]</scope>
    <source>
        <strain evidence="3">DSM 24913</strain>
    </source>
</reference>
<dbReference type="Proteomes" id="UP000185639">
    <property type="component" value="Unassembled WGS sequence"/>
</dbReference>
<dbReference type="EMBL" id="FTOH01000015">
    <property type="protein sequence ID" value="SIT18955.1"/>
    <property type="molecule type" value="Genomic_DNA"/>
</dbReference>
<organism evidence="2 3">
    <name type="scientific">Thalassolituus maritimus</name>
    <dbReference type="NCBI Taxonomy" id="484498"/>
    <lineage>
        <taxon>Bacteria</taxon>
        <taxon>Pseudomonadati</taxon>
        <taxon>Pseudomonadota</taxon>
        <taxon>Gammaproteobacteria</taxon>
        <taxon>Oceanospirillales</taxon>
        <taxon>Oceanospirillaceae</taxon>
        <taxon>Thalassolituus</taxon>
    </lineage>
</organism>
<keyword evidence="3" id="KW-1185">Reference proteome</keyword>
<proteinExistence type="predicted"/>
<sequence>MKGVVFDILRDMIEEKFGLEGWNHLLEKAGSHGMYLSSESYDDSEMVALLGAASDMTGHDVPTLLHSFGEYMVKEFYARFPIFFENSDGLIDFLKSVDQIVHAEVLKFYPDANLPSFSYEEDGEHTLTMIYKSQRKLCHLAEGLISGSAKHFKEPVTIKQPKCMHHGDEVCHIVITVGGADD</sequence>
<gene>
    <name evidence="2" type="ORF">SAMN05421686_11528</name>
</gene>
<dbReference type="GO" id="GO:0020037">
    <property type="term" value="F:heme binding"/>
    <property type="evidence" value="ECO:0007669"/>
    <property type="project" value="InterPro"/>
</dbReference>
<dbReference type="Gene3D" id="3.90.1520.10">
    <property type="entry name" value="H-NOX domain"/>
    <property type="match status" value="1"/>
</dbReference>
<dbReference type="InterPro" id="IPR038158">
    <property type="entry name" value="H-NOX_domain_sf"/>
</dbReference>
<dbReference type="PANTHER" id="PTHR45655">
    <property type="entry name" value="GUANYLATE CYCLASE SOLUBLE SUBUNIT BETA-2"/>
    <property type="match status" value="1"/>
</dbReference>
<dbReference type="OrthoDB" id="7266652at2"/>
<dbReference type="InterPro" id="IPR004096">
    <property type="entry name" value="V4R"/>
</dbReference>
<dbReference type="InterPro" id="IPR011644">
    <property type="entry name" value="Heme_NO-bd"/>
</dbReference>
<dbReference type="Pfam" id="PF07700">
    <property type="entry name" value="HNOB"/>
    <property type="match status" value="1"/>
</dbReference>
<feature type="domain" description="4-vinyl reductase 4VR" evidence="1">
    <location>
        <begin position="116"/>
        <end position="177"/>
    </location>
</feature>
<dbReference type="RefSeq" id="WP_076518034.1">
    <property type="nucleotide sequence ID" value="NZ_FTOH01000015.1"/>
</dbReference>
<dbReference type="InterPro" id="IPR024096">
    <property type="entry name" value="NO_sig/Golgi_transp_ligand-bd"/>
</dbReference>
<evidence type="ECO:0000313" key="3">
    <source>
        <dbReference type="Proteomes" id="UP000185639"/>
    </source>
</evidence>